<evidence type="ECO:0000256" key="2">
    <source>
        <dbReference type="ARBA" id="ARBA00022801"/>
    </source>
</evidence>
<evidence type="ECO:0000256" key="1">
    <source>
        <dbReference type="ARBA" id="ARBA00008061"/>
    </source>
</evidence>
<dbReference type="InterPro" id="IPR045857">
    <property type="entry name" value="O16G_dom_2"/>
</dbReference>
<accession>A0A371XHW5</accession>
<protein>
    <submittedName>
        <fullName evidence="5">Alpha-glucosidase</fullName>
    </submittedName>
</protein>
<dbReference type="EMBL" id="QURN01000003">
    <property type="protein sequence ID" value="RFC68803.1"/>
    <property type="molecule type" value="Genomic_DNA"/>
</dbReference>
<dbReference type="FunFam" id="3.90.400.10:FF:000002">
    <property type="entry name" value="Sucrose isomerase"/>
    <property type="match status" value="1"/>
</dbReference>
<name>A0A371XHW5_9HYPH</name>
<dbReference type="Gene3D" id="2.60.40.1180">
    <property type="entry name" value="Golgi alpha-mannosidase II"/>
    <property type="match status" value="1"/>
</dbReference>
<dbReference type="InterPro" id="IPR017853">
    <property type="entry name" value="GH"/>
</dbReference>
<reference evidence="6" key="1">
    <citation type="submission" date="2018-08" db="EMBL/GenBank/DDBJ databases">
        <authorList>
            <person name="Im W.T."/>
        </authorList>
    </citation>
    <scope>NUCLEOTIDE SEQUENCE [LARGE SCALE GENOMIC DNA]</scope>
    <source>
        <strain evidence="6">LA-28</strain>
    </source>
</reference>
<dbReference type="GO" id="GO:0004556">
    <property type="term" value="F:alpha-amylase activity"/>
    <property type="evidence" value="ECO:0007669"/>
    <property type="project" value="TreeGrafter"/>
</dbReference>
<keyword evidence="2" id="KW-0378">Hydrolase</keyword>
<dbReference type="Gene3D" id="3.90.400.10">
    <property type="entry name" value="Oligo-1,6-glucosidase, Domain 2"/>
    <property type="match status" value="1"/>
</dbReference>
<sequence>MTASDWWRGCAIYQVYPRSFQDSNGDGIGDLPGIIERLPYIASLGVDAIWLSPFFKSPQADMGYDVSDYCAVDPMFGTMDDFERMVSEAHRLGLKIIIDQVLAHTSDKHPWFVESRMSRANARADWFVWANAKPDGTAPNNWLSVFGGSAWEWESTRKQYYLHNFLVSQPALNFHNPAVQDALLDSVRFWLEKGVDGFRLDTVNYYFQDAELRMNPPLPKRKREALNPSNPYLLQHHLYDKTRPENVSFLRRFRALLDSFGERTSVGEVGDEDRSLDTVAAYTEGGDKLHMCYTFDMLGDEFSPAHFRGCVERFFDKVRDGWVCWAFSNHDVKRHVSRWVKPGQNSDDVARFAISLLACLPGSICLYEGEELGMEEAELTFEQLRDPYGIRFWPGFKGRDGCRTPMVWEAAQKNAGFSTGVTWLPVSAESAARAVDVQERDGGSVLAHYRAVLAARKAERALVEGGFAFLYSGRDVLAFVRESKGRRVLSVFNFSEQPVKWKLPRGVEVGTAVLPGTGRVDRGVVMLPPLGSLVAGLK</sequence>
<dbReference type="SMART" id="SM00642">
    <property type="entry name" value="Aamy"/>
    <property type="match status" value="1"/>
</dbReference>
<proteinExistence type="inferred from homology"/>
<dbReference type="InterPro" id="IPR013780">
    <property type="entry name" value="Glyco_hydro_b"/>
</dbReference>
<dbReference type="RefSeq" id="WP_116622571.1">
    <property type="nucleotide sequence ID" value="NZ_QURN01000003.1"/>
</dbReference>
<dbReference type="PANTHER" id="PTHR10357">
    <property type="entry name" value="ALPHA-AMYLASE FAMILY MEMBER"/>
    <property type="match status" value="1"/>
</dbReference>
<evidence type="ECO:0000256" key="3">
    <source>
        <dbReference type="ARBA" id="ARBA00023295"/>
    </source>
</evidence>
<feature type="domain" description="Glycosyl hydrolase family 13 catalytic" evidence="4">
    <location>
        <begin position="14"/>
        <end position="403"/>
    </location>
</feature>
<dbReference type="GO" id="GO:0009313">
    <property type="term" value="P:oligosaccharide catabolic process"/>
    <property type="evidence" value="ECO:0007669"/>
    <property type="project" value="TreeGrafter"/>
</dbReference>
<dbReference type="InterPro" id="IPR006047">
    <property type="entry name" value="GH13_cat_dom"/>
</dbReference>
<keyword evidence="3" id="KW-0326">Glycosidase</keyword>
<gene>
    <name evidence="5" type="ORF">DY251_03980</name>
</gene>
<keyword evidence="6" id="KW-1185">Reference proteome</keyword>
<evidence type="ECO:0000259" key="4">
    <source>
        <dbReference type="SMART" id="SM00642"/>
    </source>
</evidence>
<organism evidence="5 6">
    <name type="scientific">Mesorhizobium denitrificans</name>
    <dbReference type="NCBI Taxonomy" id="2294114"/>
    <lineage>
        <taxon>Bacteria</taxon>
        <taxon>Pseudomonadati</taxon>
        <taxon>Pseudomonadota</taxon>
        <taxon>Alphaproteobacteria</taxon>
        <taxon>Hyphomicrobiales</taxon>
        <taxon>Phyllobacteriaceae</taxon>
        <taxon>Mesorhizobium</taxon>
    </lineage>
</organism>
<dbReference type="SUPFAM" id="SSF51011">
    <property type="entry name" value="Glycosyl hydrolase domain"/>
    <property type="match status" value="1"/>
</dbReference>
<comment type="caution">
    <text evidence="5">The sequence shown here is derived from an EMBL/GenBank/DDBJ whole genome shotgun (WGS) entry which is preliminary data.</text>
</comment>
<dbReference type="InterPro" id="IPR032091">
    <property type="entry name" value="Malt_amylase-like_C"/>
</dbReference>
<dbReference type="CDD" id="cd11330">
    <property type="entry name" value="AmyAc_OligoGlu"/>
    <property type="match status" value="1"/>
</dbReference>
<dbReference type="AlphaFoldDB" id="A0A371XHW5"/>
<comment type="similarity">
    <text evidence="1">Belongs to the glycosyl hydrolase 13 family.</text>
</comment>
<dbReference type="SUPFAM" id="SSF51445">
    <property type="entry name" value="(Trans)glycosidases"/>
    <property type="match status" value="1"/>
</dbReference>
<dbReference type="Proteomes" id="UP000262379">
    <property type="component" value="Unassembled WGS sequence"/>
</dbReference>
<dbReference type="Pfam" id="PF00128">
    <property type="entry name" value="Alpha-amylase"/>
    <property type="match status" value="1"/>
</dbReference>
<dbReference type="Gene3D" id="3.20.20.80">
    <property type="entry name" value="Glycosidases"/>
    <property type="match status" value="1"/>
</dbReference>
<dbReference type="PANTHER" id="PTHR10357:SF179">
    <property type="entry name" value="NEUTRAL AND BASIC AMINO ACID TRANSPORT PROTEIN RBAT"/>
    <property type="match status" value="1"/>
</dbReference>
<evidence type="ECO:0000313" key="6">
    <source>
        <dbReference type="Proteomes" id="UP000262379"/>
    </source>
</evidence>
<evidence type="ECO:0000313" key="5">
    <source>
        <dbReference type="EMBL" id="RFC68803.1"/>
    </source>
</evidence>
<dbReference type="Pfam" id="PF16657">
    <property type="entry name" value="Malt_amylase_C"/>
    <property type="match status" value="1"/>
</dbReference>